<reference evidence="1" key="1">
    <citation type="submission" date="2023-10" db="EMBL/GenBank/DDBJ databases">
        <authorList>
            <person name="Rodriguez Cubillos JULIANA M."/>
            <person name="De Vega J."/>
        </authorList>
    </citation>
    <scope>NUCLEOTIDE SEQUENCE</scope>
</reference>
<gene>
    <name evidence="1" type="ORF">MILVUS5_LOCUS35495</name>
</gene>
<dbReference type="Proteomes" id="UP001177021">
    <property type="component" value="Unassembled WGS sequence"/>
</dbReference>
<sequence>MLYSCPVKLLISAHEPHVLLDMFFDRVQAGVEAVRFRQERLKVEFVKSSVILYQHNHPKTLHPNFYFALGFSPINTTVFLHWNNAKVLVKLGKLCGALFVTMIFGSATWEVFCNVLHSWKLYTVPLMLSGALFPLMQWTGRAQFVVVIVQTIDEELPSVFITFLAWSIAEASETVDSTNKTLKANMQEILKWMTMLEILH</sequence>
<protein>
    <submittedName>
        <fullName evidence="1">Uncharacterized protein</fullName>
    </submittedName>
</protein>
<evidence type="ECO:0000313" key="1">
    <source>
        <dbReference type="EMBL" id="CAJ2671723.1"/>
    </source>
</evidence>
<name>A0ACB0LTC2_TRIPR</name>
<dbReference type="EMBL" id="CASHSV030000615">
    <property type="protein sequence ID" value="CAJ2671723.1"/>
    <property type="molecule type" value="Genomic_DNA"/>
</dbReference>
<evidence type="ECO:0000313" key="2">
    <source>
        <dbReference type="Proteomes" id="UP001177021"/>
    </source>
</evidence>
<keyword evidence="2" id="KW-1185">Reference proteome</keyword>
<comment type="caution">
    <text evidence="1">The sequence shown here is derived from an EMBL/GenBank/DDBJ whole genome shotgun (WGS) entry which is preliminary data.</text>
</comment>
<organism evidence="1 2">
    <name type="scientific">Trifolium pratense</name>
    <name type="common">Red clover</name>
    <dbReference type="NCBI Taxonomy" id="57577"/>
    <lineage>
        <taxon>Eukaryota</taxon>
        <taxon>Viridiplantae</taxon>
        <taxon>Streptophyta</taxon>
        <taxon>Embryophyta</taxon>
        <taxon>Tracheophyta</taxon>
        <taxon>Spermatophyta</taxon>
        <taxon>Magnoliopsida</taxon>
        <taxon>eudicotyledons</taxon>
        <taxon>Gunneridae</taxon>
        <taxon>Pentapetalae</taxon>
        <taxon>rosids</taxon>
        <taxon>fabids</taxon>
        <taxon>Fabales</taxon>
        <taxon>Fabaceae</taxon>
        <taxon>Papilionoideae</taxon>
        <taxon>50 kb inversion clade</taxon>
        <taxon>NPAAA clade</taxon>
        <taxon>Hologalegina</taxon>
        <taxon>IRL clade</taxon>
        <taxon>Trifolieae</taxon>
        <taxon>Trifolium</taxon>
    </lineage>
</organism>
<proteinExistence type="predicted"/>
<accession>A0ACB0LTC2</accession>